<dbReference type="PANTHER" id="PTHR39179">
    <property type="entry name" value="SPORE COAT PROTEIN I"/>
    <property type="match status" value="1"/>
</dbReference>
<dbReference type="Gene3D" id="3.30.200.20">
    <property type="entry name" value="Phosphorylase Kinase, domain 1"/>
    <property type="match status" value="1"/>
</dbReference>
<keyword evidence="2" id="KW-0946">Virion</keyword>
<comment type="caution">
    <text evidence="2">The sequence shown here is derived from an EMBL/GenBank/DDBJ whole genome shotgun (WGS) entry which is preliminary data.</text>
</comment>
<dbReference type="Pfam" id="PF01636">
    <property type="entry name" value="APH"/>
    <property type="match status" value="1"/>
</dbReference>
<protein>
    <submittedName>
        <fullName evidence="2">CotS family spore coat protein</fullName>
    </submittedName>
</protein>
<dbReference type="SUPFAM" id="SSF56112">
    <property type="entry name" value="Protein kinase-like (PK-like)"/>
    <property type="match status" value="1"/>
</dbReference>
<dbReference type="RefSeq" id="WP_406791948.1">
    <property type="nucleotide sequence ID" value="NZ_JBJHZX010000012.1"/>
</dbReference>
<feature type="domain" description="Aminoglycoside phosphotransferase" evidence="1">
    <location>
        <begin position="38"/>
        <end position="249"/>
    </location>
</feature>
<dbReference type="Proteomes" id="UP001623660">
    <property type="component" value="Unassembled WGS sequence"/>
</dbReference>
<dbReference type="InterPro" id="IPR002575">
    <property type="entry name" value="Aminoglycoside_PTrfase"/>
</dbReference>
<keyword evidence="2" id="KW-0167">Capsid protein</keyword>
<dbReference type="InterPro" id="IPR047175">
    <property type="entry name" value="CotS-like"/>
</dbReference>
<gene>
    <name evidence="2" type="ORF">ACJDU8_09685</name>
</gene>
<dbReference type="InterPro" id="IPR014255">
    <property type="entry name" value="Spore_coat_CotS"/>
</dbReference>
<dbReference type="Gene3D" id="3.90.1200.10">
    <property type="match status" value="1"/>
</dbReference>
<accession>A0ABW8SKT8</accession>
<keyword evidence="3" id="KW-1185">Reference proteome</keyword>
<organism evidence="2 3">
    <name type="scientific">Candidatus Clostridium eludens</name>
    <dbReference type="NCBI Taxonomy" id="3381663"/>
    <lineage>
        <taxon>Bacteria</taxon>
        <taxon>Bacillati</taxon>
        <taxon>Bacillota</taxon>
        <taxon>Clostridia</taxon>
        <taxon>Eubacteriales</taxon>
        <taxon>Clostridiaceae</taxon>
        <taxon>Clostridium</taxon>
    </lineage>
</organism>
<evidence type="ECO:0000313" key="3">
    <source>
        <dbReference type="Proteomes" id="UP001623660"/>
    </source>
</evidence>
<name>A0ABW8SKT8_9CLOT</name>
<dbReference type="PANTHER" id="PTHR39179:SF1">
    <property type="entry name" value="SPORE COAT PROTEIN I"/>
    <property type="match status" value="1"/>
</dbReference>
<reference evidence="2 3" key="1">
    <citation type="submission" date="2024-11" db="EMBL/GenBank/DDBJ databases">
        <authorList>
            <person name="Heng Y.C."/>
            <person name="Lim A.C.H."/>
            <person name="Lee J.K.Y."/>
            <person name="Kittelmann S."/>
        </authorList>
    </citation>
    <scope>NUCLEOTIDE SEQUENCE [LARGE SCALE GENOMIC DNA]</scope>
    <source>
        <strain evidence="2 3">WILCCON 0269</strain>
    </source>
</reference>
<dbReference type="EMBL" id="JBJHZX010000012">
    <property type="protein sequence ID" value="MFL0195831.1"/>
    <property type="molecule type" value="Genomic_DNA"/>
</dbReference>
<sequence length="345" mass="41157">MDLLSEENVKKHVLPQYHMGNANITRIKFKDTNKQRAVYKISHLNKNYCLKKVYFDEENLLFVYSAIEWLFRNNINVPRILPTIHNGRFVKYNNMLFILTPWINGVKCNYDDNSHLSNATLNLAKMHSATKTFIPIEKSHKRVNFQNIYISFEKHFKQLLNCSNLSFRHQDKFSKLFLKHFEINSALAQISLKISSTINYNNLSTSLCHLDYVNKNIIFDNDNKIWVIDFDKCSIDYCSHDLSYFLRRFLKRSNINWNFNTAIECLSLYEKEFNLTLDDYKYIISYLSFPQKFWKISRDYYNNISKCNMSSFFYLLRKASNNNIEQLEFVVGLGKYAEKKFNTIF</sequence>
<evidence type="ECO:0000259" key="1">
    <source>
        <dbReference type="Pfam" id="PF01636"/>
    </source>
</evidence>
<evidence type="ECO:0000313" key="2">
    <source>
        <dbReference type="EMBL" id="MFL0195831.1"/>
    </source>
</evidence>
<proteinExistence type="predicted"/>
<dbReference type="NCBIfam" id="TIGR02906">
    <property type="entry name" value="spore_CotS"/>
    <property type="match status" value="1"/>
</dbReference>
<dbReference type="InterPro" id="IPR011009">
    <property type="entry name" value="Kinase-like_dom_sf"/>
</dbReference>